<dbReference type="PANTHER" id="PTHR43520">
    <property type="entry name" value="ATP7, ISOFORM B"/>
    <property type="match status" value="1"/>
</dbReference>
<evidence type="ECO:0000256" key="8">
    <source>
        <dbReference type="ARBA" id="ARBA00022989"/>
    </source>
</evidence>
<accession>A0A0G0VV54</accession>
<dbReference type="InterPro" id="IPR017969">
    <property type="entry name" value="Heavy-metal-associated_CS"/>
</dbReference>
<dbReference type="Proteomes" id="UP000033947">
    <property type="component" value="Unassembled WGS sequence"/>
</dbReference>
<dbReference type="InterPro" id="IPR018303">
    <property type="entry name" value="ATPase_P-typ_P_site"/>
</dbReference>
<feature type="transmembrane region" description="Helical" evidence="10">
    <location>
        <begin position="358"/>
        <end position="377"/>
    </location>
</feature>
<dbReference type="InterPro" id="IPR023214">
    <property type="entry name" value="HAD_sf"/>
</dbReference>
<dbReference type="NCBIfam" id="TIGR01525">
    <property type="entry name" value="ATPase-IB_hvy"/>
    <property type="match status" value="1"/>
</dbReference>
<evidence type="ECO:0000256" key="7">
    <source>
        <dbReference type="ARBA" id="ARBA00022967"/>
    </source>
</evidence>
<feature type="transmembrane region" description="Helical" evidence="10">
    <location>
        <begin position="688"/>
        <end position="710"/>
    </location>
</feature>
<evidence type="ECO:0000256" key="9">
    <source>
        <dbReference type="ARBA" id="ARBA00023136"/>
    </source>
</evidence>
<dbReference type="GO" id="GO:0055070">
    <property type="term" value="P:copper ion homeostasis"/>
    <property type="evidence" value="ECO:0007669"/>
    <property type="project" value="TreeGrafter"/>
</dbReference>
<dbReference type="AlphaFoldDB" id="A0A0G0VV54"/>
<dbReference type="CDD" id="cd02094">
    <property type="entry name" value="P-type_ATPase_Cu-like"/>
    <property type="match status" value="1"/>
</dbReference>
<comment type="subcellular location">
    <subcellularLocation>
        <location evidence="10">Cell membrane</location>
    </subcellularLocation>
    <subcellularLocation>
        <location evidence="1">Endomembrane system</location>
        <topology evidence="1">Multi-pass membrane protein</topology>
    </subcellularLocation>
</comment>
<gene>
    <name evidence="12" type="ORF">UU55_C0001G0023</name>
</gene>
<feature type="transmembrane region" description="Helical" evidence="10">
    <location>
        <begin position="100"/>
        <end position="119"/>
    </location>
</feature>
<dbReference type="GO" id="GO:0005507">
    <property type="term" value="F:copper ion binding"/>
    <property type="evidence" value="ECO:0007669"/>
    <property type="project" value="TreeGrafter"/>
</dbReference>
<dbReference type="PROSITE" id="PS01229">
    <property type="entry name" value="COF_2"/>
    <property type="match status" value="1"/>
</dbReference>
<evidence type="ECO:0000313" key="13">
    <source>
        <dbReference type="Proteomes" id="UP000033947"/>
    </source>
</evidence>
<keyword evidence="3 10" id="KW-0812">Transmembrane</keyword>
<dbReference type="SUPFAM" id="SSF55008">
    <property type="entry name" value="HMA, heavy metal-associated domain"/>
    <property type="match status" value="1"/>
</dbReference>
<proteinExistence type="inferred from homology"/>
<dbReference type="SUPFAM" id="SSF56784">
    <property type="entry name" value="HAD-like"/>
    <property type="match status" value="1"/>
</dbReference>
<feature type="transmembrane region" description="Helical" evidence="10">
    <location>
        <begin position="204"/>
        <end position="221"/>
    </location>
</feature>
<keyword evidence="10" id="KW-1003">Cell membrane</keyword>
<dbReference type="InterPro" id="IPR027256">
    <property type="entry name" value="P-typ_ATPase_IB"/>
</dbReference>
<comment type="similarity">
    <text evidence="2 10">Belongs to the cation transport ATPase (P-type) (TC 3.A.3) family. Type IB subfamily.</text>
</comment>
<evidence type="ECO:0000256" key="1">
    <source>
        <dbReference type="ARBA" id="ARBA00004127"/>
    </source>
</evidence>
<dbReference type="InterPro" id="IPR036412">
    <property type="entry name" value="HAD-like_sf"/>
</dbReference>
<reference evidence="12 13" key="1">
    <citation type="journal article" date="2015" name="Nature">
        <title>rRNA introns, odd ribosomes, and small enigmatic genomes across a large radiation of phyla.</title>
        <authorList>
            <person name="Brown C.T."/>
            <person name="Hug L.A."/>
            <person name="Thomas B.C."/>
            <person name="Sharon I."/>
            <person name="Castelle C.J."/>
            <person name="Singh A."/>
            <person name="Wilkins M.J."/>
            <person name="Williams K.H."/>
            <person name="Banfield J.F."/>
        </authorList>
    </citation>
    <scope>NUCLEOTIDE SEQUENCE [LARGE SCALE GENOMIC DNA]</scope>
</reference>
<dbReference type="GO" id="GO:0005524">
    <property type="term" value="F:ATP binding"/>
    <property type="evidence" value="ECO:0007669"/>
    <property type="project" value="UniProtKB-UniRule"/>
</dbReference>
<protein>
    <submittedName>
        <fullName evidence="12">Cation-transporting ATPase</fullName>
    </submittedName>
</protein>
<dbReference type="Gene3D" id="3.40.50.1000">
    <property type="entry name" value="HAD superfamily/HAD-like"/>
    <property type="match status" value="1"/>
</dbReference>
<dbReference type="PANTHER" id="PTHR43520:SF8">
    <property type="entry name" value="P-TYPE CU(+) TRANSPORTER"/>
    <property type="match status" value="1"/>
</dbReference>
<dbReference type="InterPro" id="IPR001757">
    <property type="entry name" value="P_typ_ATPase"/>
</dbReference>
<dbReference type="PROSITE" id="PS00154">
    <property type="entry name" value="ATPASE_E1_E2"/>
    <property type="match status" value="1"/>
</dbReference>
<evidence type="ECO:0000256" key="5">
    <source>
        <dbReference type="ARBA" id="ARBA00022741"/>
    </source>
</evidence>
<dbReference type="PRINTS" id="PR00119">
    <property type="entry name" value="CATATPASE"/>
</dbReference>
<dbReference type="Gene3D" id="3.30.70.100">
    <property type="match status" value="1"/>
</dbReference>
<dbReference type="GO" id="GO:0012505">
    <property type="term" value="C:endomembrane system"/>
    <property type="evidence" value="ECO:0007669"/>
    <property type="project" value="UniProtKB-SubCell"/>
</dbReference>
<dbReference type="InterPro" id="IPR006121">
    <property type="entry name" value="HMA_dom"/>
</dbReference>
<dbReference type="FunFam" id="2.70.150.10:FF:000002">
    <property type="entry name" value="Copper-transporting ATPase 1, putative"/>
    <property type="match status" value="1"/>
</dbReference>
<dbReference type="SUPFAM" id="SSF81665">
    <property type="entry name" value="Calcium ATPase, transmembrane domain M"/>
    <property type="match status" value="1"/>
</dbReference>
<keyword evidence="8 10" id="KW-1133">Transmembrane helix</keyword>
<dbReference type="InterPro" id="IPR023299">
    <property type="entry name" value="ATPase_P-typ_cyto_dom_N"/>
</dbReference>
<keyword evidence="6 10" id="KW-0067">ATP-binding</keyword>
<dbReference type="NCBIfam" id="TIGR01511">
    <property type="entry name" value="ATPase-IB1_Cu"/>
    <property type="match status" value="1"/>
</dbReference>
<dbReference type="Pfam" id="PF00702">
    <property type="entry name" value="Hydrolase"/>
    <property type="match status" value="1"/>
</dbReference>
<evidence type="ECO:0000256" key="4">
    <source>
        <dbReference type="ARBA" id="ARBA00022723"/>
    </source>
</evidence>
<keyword evidence="7" id="KW-1278">Translocase</keyword>
<dbReference type="GO" id="GO:0016887">
    <property type="term" value="F:ATP hydrolysis activity"/>
    <property type="evidence" value="ECO:0007669"/>
    <property type="project" value="InterPro"/>
</dbReference>
<keyword evidence="4 10" id="KW-0479">Metal-binding</keyword>
<dbReference type="InterPro" id="IPR059000">
    <property type="entry name" value="ATPase_P-type_domA"/>
</dbReference>
<dbReference type="InterPro" id="IPR008250">
    <property type="entry name" value="ATPase_P-typ_transduc_dom_A_sf"/>
</dbReference>
<evidence type="ECO:0000256" key="3">
    <source>
        <dbReference type="ARBA" id="ARBA00022692"/>
    </source>
</evidence>
<dbReference type="GO" id="GO:0005886">
    <property type="term" value="C:plasma membrane"/>
    <property type="evidence" value="ECO:0007669"/>
    <property type="project" value="UniProtKB-SubCell"/>
</dbReference>
<dbReference type="GO" id="GO:0043682">
    <property type="term" value="F:P-type divalent copper transporter activity"/>
    <property type="evidence" value="ECO:0007669"/>
    <property type="project" value="TreeGrafter"/>
</dbReference>
<dbReference type="PRINTS" id="PR00943">
    <property type="entry name" value="CUATPASE"/>
</dbReference>
<keyword evidence="9 10" id="KW-0472">Membrane</keyword>
<comment type="caution">
    <text evidence="12">The sequence shown here is derived from an EMBL/GenBank/DDBJ whole genome shotgun (WGS) entry which is preliminary data.</text>
</comment>
<dbReference type="PROSITE" id="PS01047">
    <property type="entry name" value="HMA_1"/>
    <property type="match status" value="1"/>
</dbReference>
<dbReference type="PROSITE" id="PS50846">
    <property type="entry name" value="HMA_2"/>
    <property type="match status" value="1"/>
</dbReference>
<sequence length="741" mass="80181">MPINKESYPIIGMHCASCKALIENSVKNVAGVKDVFVNFATEKMTVSFDDSLTTLGDISHAVSSAGNYKIVDGKEEHHEGHEHDADHMHHEENRKLKQTVILTGLGAIPFFILMIWMFLAKAGLVPDPEMMLGSAAPVLIYGQFVLATLIVFWGGRSIFRAAFKSILVRTANMDTLIAMGTFIAWAYSTVVTFFPHLLSAREQYFEAAVFIIFFILLGRFLESNSKKHTGSAVKSLIGMQVKKAIIVKYGKEEEIDAADVKVDDKVIVKPGTKIPVDGVITEGKSTVDESMISGEAMPVEKKEGDKVIGGTINNDGYFIYEAVHVGSDTVLAQIIRLVEDAQGSRADIQRLADKVSSVFVPIVIIVAFITLAAWLILKPGDYGTALYAFTSVLIIACPCALGLATPTAIVTASGTAARDGILIKDAKTLERAGKIKHIVFDKTGTITMGYPEVHTYKHISKKINQDTVYQNVLALESRSEHPLARAIVDFLKERGVVKSEDVNEFKNIPGKGIEGRVGENQIFVGRVSEEEYKGDGVSTPVAVTINNDVVGIFFLRDEMKEDTPSIIEKLHNIGITTYLLTGDTKSNANYAAQIAGIKNVMAEVLPSQKADVILDLKKTHPEEPVAMVGDGINDSPALATADVGIAMGTGTDIAMQSGDVILLGGDISRVYKLIKISKRTLRIIKQNLFWAFGYNSVGIPVAAGILYPFFGIMLSPAIAAAAMALSSISVVANSLRLGRKG</sequence>
<evidence type="ECO:0000256" key="2">
    <source>
        <dbReference type="ARBA" id="ARBA00006024"/>
    </source>
</evidence>
<evidence type="ECO:0000259" key="11">
    <source>
        <dbReference type="PROSITE" id="PS50846"/>
    </source>
</evidence>
<dbReference type="SUPFAM" id="SSF81653">
    <property type="entry name" value="Calcium ATPase, transduction domain A"/>
    <property type="match status" value="1"/>
</dbReference>
<name>A0A0G0VV54_UNCKA</name>
<evidence type="ECO:0000256" key="6">
    <source>
        <dbReference type="ARBA" id="ARBA00022840"/>
    </source>
</evidence>
<dbReference type="Gene3D" id="3.40.1110.10">
    <property type="entry name" value="Calcium-transporting ATPase, cytoplasmic domain N"/>
    <property type="match status" value="1"/>
</dbReference>
<feature type="transmembrane region" description="Helical" evidence="10">
    <location>
        <begin position="131"/>
        <end position="155"/>
    </location>
</feature>
<dbReference type="Gene3D" id="2.70.150.10">
    <property type="entry name" value="Calcium-transporting ATPase, cytoplasmic transduction domain A"/>
    <property type="match status" value="1"/>
</dbReference>
<feature type="domain" description="HMA" evidence="11">
    <location>
        <begin position="4"/>
        <end position="70"/>
    </location>
</feature>
<dbReference type="CDD" id="cd00371">
    <property type="entry name" value="HMA"/>
    <property type="match status" value="1"/>
</dbReference>
<evidence type="ECO:0000256" key="10">
    <source>
        <dbReference type="RuleBase" id="RU362081"/>
    </source>
</evidence>
<dbReference type="InterPro" id="IPR023298">
    <property type="entry name" value="ATPase_P-typ_TM_dom_sf"/>
</dbReference>
<dbReference type="EMBL" id="LCBB01000001">
    <property type="protein sequence ID" value="KKS03562.1"/>
    <property type="molecule type" value="Genomic_DNA"/>
</dbReference>
<dbReference type="Pfam" id="PF00403">
    <property type="entry name" value="HMA"/>
    <property type="match status" value="1"/>
</dbReference>
<feature type="transmembrane region" description="Helical" evidence="10">
    <location>
        <begin position="176"/>
        <end position="198"/>
    </location>
</feature>
<keyword evidence="5 10" id="KW-0547">Nucleotide-binding</keyword>
<feature type="transmembrane region" description="Helical" evidence="10">
    <location>
        <begin position="716"/>
        <end position="735"/>
    </location>
</feature>
<evidence type="ECO:0000313" key="12">
    <source>
        <dbReference type="EMBL" id="KKS03562.1"/>
    </source>
</evidence>
<organism evidence="12 13">
    <name type="scientific">candidate division WWE3 bacterium GW2011_GWC2_41_23</name>
    <dbReference type="NCBI Taxonomy" id="1619123"/>
    <lineage>
        <taxon>Bacteria</taxon>
        <taxon>Katanobacteria</taxon>
    </lineage>
</organism>
<dbReference type="Pfam" id="PF00122">
    <property type="entry name" value="E1-E2_ATPase"/>
    <property type="match status" value="1"/>
</dbReference>
<dbReference type="NCBIfam" id="TIGR01512">
    <property type="entry name" value="ATPase-IB2_Cd"/>
    <property type="match status" value="1"/>
</dbReference>
<feature type="transmembrane region" description="Helical" evidence="10">
    <location>
        <begin position="383"/>
        <end position="404"/>
    </location>
</feature>
<dbReference type="PATRIC" id="fig|1619123.3.peg.24"/>
<dbReference type="InterPro" id="IPR036163">
    <property type="entry name" value="HMA_dom_sf"/>
</dbReference>
<dbReference type="NCBIfam" id="TIGR01494">
    <property type="entry name" value="ATPase_P-type"/>
    <property type="match status" value="1"/>
</dbReference>